<evidence type="ECO:0000259" key="8">
    <source>
        <dbReference type="SMART" id="SM00968"/>
    </source>
</evidence>
<evidence type="ECO:0000256" key="7">
    <source>
        <dbReference type="HAMAP-Rule" id="MF_01894"/>
    </source>
</evidence>
<evidence type="ECO:0000256" key="3">
    <source>
        <dbReference type="ARBA" id="ARBA00022741"/>
    </source>
</evidence>
<keyword evidence="6 7" id="KW-0238">DNA-binding</keyword>
<dbReference type="PIRSF" id="PIRSF005719">
    <property type="entry name" value="SMC"/>
    <property type="match status" value="1"/>
</dbReference>
<evidence type="ECO:0000256" key="4">
    <source>
        <dbReference type="ARBA" id="ARBA00022840"/>
    </source>
</evidence>
<dbReference type="GO" id="GO:0007062">
    <property type="term" value="P:sister chromatid cohesion"/>
    <property type="evidence" value="ECO:0007669"/>
    <property type="project" value="InterPro"/>
</dbReference>
<dbReference type="InterPro" id="IPR024704">
    <property type="entry name" value="SMC"/>
</dbReference>
<dbReference type="GO" id="GO:0005524">
    <property type="term" value="F:ATP binding"/>
    <property type="evidence" value="ECO:0007669"/>
    <property type="project" value="UniProtKB-UniRule"/>
</dbReference>
<comment type="subcellular location">
    <subcellularLocation>
        <location evidence="1 7">Cytoplasm</location>
    </subcellularLocation>
</comment>
<sequence>MYLKRIEIAGFKSFADRTIIEFNQGLTAVVGPNGSGKSNITEAIRWVLGEQSAKNLRGGTMPDVIFAGSSSRAALNRAEVTLVLDNEERFLPIDFSEVSVTRRLTRSGDSDFFINKQSCRMKDIVNLFMDSGLGKESFSIISQGKVEAIFNSKPEDRRGIFEEAAGVLKYKTRKKEAERRLSETDDNLSRVEDIIYELEVQLNPLREQSDTAKKYIHFKEQLTEVDVNISVQEIEKNKLNWDEKEASLTILIKDIDEKRYSLKQAEIELARLKEKREQLETTVDQKQSHLLEVTTGYEQLEGQKKVLEERQRFSTQNKSSYQENLIMIETKERLLKEEVDLLLLEKEKLTQNEQVLLASVKTLSEQMMRFSKSAKEQLEDLRSDYVDVMQQQTNINNDLKHLEKQYQQEMVRSEKDVATFDRLLLEEKETKSLKEKQAKQLSNKTEQVTQLLESFQNKQQEVVSLRQQVTANERQMYEALKILQQGQAKEKSLKDLQANYSGFYQGVRSVLKDREQLGGIVGAVAELIEVPKDISLAIETALGASAQHVITENEQSARQAIAYLKQKRVGRATFLPLTTIKARQLNETIKSRVAQHLGYVGIASDLITYDDSIKSVIQNILGLTIIAKDLKSANELAKQINFQFRVVSLEGDVMNPGGSMTGGASKNGQNNQLFSQGHELKELEKQIAQMTKLYETKEAEVKEFKNASQKAEFDLESLRKSGEEARLSEQNLTNEVNQLENRSIQQEKERRAFEYEKRELQRFLEDYQEEKEQLVEAKEKLDEKQTELDQLMAQTSQLEEENTLKKEVTQQELNKQQSELAVLTEKINQLVTRESEKQAEQSDLTNQKAGIVSQLDNQSHEHITQGQTSQKIYLEMGNLKENRELITRSLEELKGQREELYKEIESLEQEVVLKNQNIQKVMDEKTSLEVAKNSSGIALDACLTYLQEEYGMTYEGGKALYPNSVDFEEGKEKILILKANIQQLGVVNVASIEQYEEVNERYQFLVSQQEDLVLAKNELFETMNEMDELVIKKFHDVFCDIREEFRVVFPNMFGGGHADLVLTDPTDLLHTGIDIIAQPPGKKLQNLSLLSGGERALTAIALLFAIIQARPVPFCILDEVEAALDDANVARYGNYLRHFGETTQFIVITHRKGTMEAASVLYGVTMQESGVSKIVSVHLEELENQELLDNL</sequence>
<evidence type="ECO:0000256" key="2">
    <source>
        <dbReference type="ARBA" id="ARBA00022490"/>
    </source>
</evidence>
<dbReference type="HAMAP" id="MF_01894">
    <property type="entry name" value="Smc_prok"/>
    <property type="match status" value="1"/>
</dbReference>
<feature type="coiled-coil region" evidence="7">
    <location>
        <begin position="680"/>
        <end position="833"/>
    </location>
</feature>
<dbReference type="GO" id="GO:0006260">
    <property type="term" value="P:DNA replication"/>
    <property type="evidence" value="ECO:0007669"/>
    <property type="project" value="UniProtKB-UniRule"/>
</dbReference>
<organism evidence="9 10">
    <name type="scientific">Vagococcus fluvialis bH819</name>
    <dbReference type="NCBI Taxonomy" id="1255619"/>
    <lineage>
        <taxon>Bacteria</taxon>
        <taxon>Bacillati</taxon>
        <taxon>Bacillota</taxon>
        <taxon>Bacilli</taxon>
        <taxon>Lactobacillales</taxon>
        <taxon>Enterococcaceae</taxon>
        <taxon>Vagococcus</taxon>
    </lineage>
</organism>
<dbReference type="PANTHER" id="PTHR43977">
    <property type="entry name" value="STRUCTURAL MAINTENANCE OF CHROMOSOMES PROTEIN 3"/>
    <property type="match status" value="1"/>
</dbReference>
<dbReference type="OrthoDB" id="9808768at2"/>
<evidence type="ECO:0000313" key="10">
    <source>
        <dbReference type="Proteomes" id="UP000195918"/>
    </source>
</evidence>
<dbReference type="EMBL" id="FWFD01000008">
    <property type="protein sequence ID" value="SLM85620.1"/>
    <property type="molecule type" value="Genomic_DNA"/>
</dbReference>
<dbReference type="SMART" id="SM00968">
    <property type="entry name" value="SMC_hinge"/>
    <property type="match status" value="1"/>
</dbReference>
<evidence type="ECO:0000256" key="5">
    <source>
        <dbReference type="ARBA" id="ARBA00023054"/>
    </source>
</evidence>
<protein>
    <recommendedName>
        <fullName evidence="7">Chromosome partition protein Smc</fullName>
    </recommendedName>
</protein>
<dbReference type="AlphaFoldDB" id="A0A1X6WMV9"/>
<feature type="coiled-coil region" evidence="7">
    <location>
        <begin position="255"/>
        <end position="475"/>
    </location>
</feature>
<comment type="subunit">
    <text evidence="7">Homodimer.</text>
</comment>
<dbReference type="GO" id="GO:0003677">
    <property type="term" value="F:DNA binding"/>
    <property type="evidence" value="ECO:0007669"/>
    <property type="project" value="UniProtKB-UniRule"/>
</dbReference>
<dbReference type="Proteomes" id="UP000195918">
    <property type="component" value="Unassembled WGS sequence"/>
</dbReference>
<accession>A0A1X6WMV9</accession>
<dbReference type="InterPro" id="IPR036277">
    <property type="entry name" value="SMC_hinge_sf"/>
</dbReference>
<dbReference type="InterPro" id="IPR010935">
    <property type="entry name" value="SMC_hinge"/>
</dbReference>
<keyword evidence="2 7" id="KW-0963">Cytoplasm</keyword>
<reference evidence="10" key="1">
    <citation type="submission" date="2017-02" db="EMBL/GenBank/DDBJ databases">
        <authorList>
            <person name="Dridi B."/>
        </authorList>
    </citation>
    <scope>NUCLEOTIDE SEQUENCE [LARGE SCALE GENOMIC DNA]</scope>
    <source>
        <strain evidence="10">bH819</strain>
    </source>
</reference>
<dbReference type="CDD" id="cd03278">
    <property type="entry name" value="ABC_SMC_barmotin"/>
    <property type="match status" value="2"/>
</dbReference>
<keyword evidence="4 7" id="KW-0067">ATP-binding</keyword>
<dbReference type="Pfam" id="PF02463">
    <property type="entry name" value="SMC_N"/>
    <property type="match status" value="2"/>
</dbReference>
<keyword evidence="5 7" id="KW-0175">Coiled coil</keyword>
<dbReference type="Gene3D" id="1.20.1060.20">
    <property type="match status" value="1"/>
</dbReference>
<dbReference type="InterPro" id="IPR011890">
    <property type="entry name" value="SMC_prok"/>
</dbReference>
<feature type="coiled-coil region" evidence="7">
    <location>
        <begin position="167"/>
        <end position="194"/>
    </location>
</feature>
<dbReference type="GO" id="GO:0016887">
    <property type="term" value="F:ATP hydrolysis activity"/>
    <property type="evidence" value="ECO:0007669"/>
    <property type="project" value="InterPro"/>
</dbReference>
<dbReference type="InterPro" id="IPR003395">
    <property type="entry name" value="RecF/RecN/SMC_N"/>
</dbReference>
<dbReference type="RefSeq" id="WP_086951251.1">
    <property type="nucleotide sequence ID" value="NZ_FWFD01000008.1"/>
</dbReference>
<dbReference type="Gene3D" id="3.40.50.300">
    <property type="entry name" value="P-loop containing nucleotide triphosphate hydrolases"/>
    <property type="match status" value="2"/>
</dbReference>
<dbReference type="GO" id="GO:0007059">
    <property type="term" value="P:chromosome segregation"/>
    <property type="evidence" value="ECO:0007669"/>
    <property type="project" value="UniProtKB-UniRule"/>
</dbReference>
<dbReference type="SUPFAM" id="SSF75553">
    <property type="entry name" value="Smc hinge domain"/>
    <property type="match status" value="1"/>
</dbReference>
<dbReference type="FunFam" id="3.40.50.300:FF:000984">
    <property type="entry name" value="Chromosome partition protein Smc"/>
    <property type="match status" value="1"/>
</dbReference>
<dbReference type="InterPro" id="IPR027417">
    <property type="entry name" value="P-loop_NTPase"/>
</dbReference>
<dbReference type="GO" id="GO:0030261">
    <property type="term" value="P:chromosome condensation"/>
    <property type="evidence" value="ECO:0007669"/>
    <property type="project" value="InterPro"/>
</dbReference>
<dbReference type="GO" id="GO:0005694">
    <property type="term" value="C:chromosome"/>
    <property type="evidence" value="ECO:0007669"/>
    <property type="project" value="InterPro"/>
</dbReference>
<feature type="coiled-coil region" evidence="7">
    <location>
        <begin position="876"/>
        <end position="924"/>
    </location>
</feature>
<feature type="domain" description="SMC hinge" evidence="8">
    <location>
        <begin position="518"/>
        <end position="637"/>
    </location>
</feature>
<dbReference type="SUPFAM" id="SSF52540">
    <property type="entry name" value="P-loop containing nucleoside triphosphate hydrolases"/>
    <property type="match status" value="1"/>
</dbReference>
<proteinExistence type="inferred from homology"/>
<dbReference type="Gene3D" id="3.30.70.1620">
    <property type="match status" value="1"/>
</dbReference>
<evidence type="ECO:0000313" key="9">
    <source>
        <dbReference type="EMBL" id="SLM85620.1"/>
    </source>
</evidence>
<evidence type="ECO:0000256" key="6">
    <source>
        <dbReference type="ARBA" id="ARBA00023125"/>
    </source>
</evidence>
<gene>
    <name evidence="7" type="primary">smc</name>
    <name evidence="9" type="ORF">FM121_05930</name>
</gene>
<comment type="similarity">
    <text evidence="7">Belongs to the SMC family.</text>
</comment>
<feature type="binding site" evidence="7">
    <location>
        <begin position="32"/>
        <end position="39"/>
    </location>
    <ligand>
        <name>ATP</name>
        <dbReference type="ChEBI" id="CHEBI:30616"/>
    </ligand>
</feature>
<keyword evidence="10" id="KW-1185">Reference proteome</keyword>
<dbReference type="FunFam" id="3.40.50.300:FF:000901">
    <property type="entry name" value="Chromosome partition protein Smc"/>
    <property type="match status" value="1"/>
</dbReference>
<dbReference type="GO" id="GO:0005737">
    <property type="term" value="C:cytoplasm"/>
    <property type="evidence" value="ECO:0007669"/>
    <property type="project" value="UniProtKB-SubCell"/>
</dbReference>
<dbReference type="Pfam" id="PF06470">
    <property type="entry name" value="SMC_hinge"/>
    <property type="match status" value="1"/>
</dbReference>
<keyword evidence="3 7" id="KW-0547">Nucleotide-binding</keyword>
<name>A0A1X6WMV9_9ENTE</name>
<comment type="domain">
    <text evidence="7">Contains large globular domains required for ATP hydrolysis at each terminus and a third globular domain forming a flexible hinge near the middle of the molecule. These domains are separated by coiled-coil structures.</text>
</comment>
<evidence type="ECO:0000256" key="1">
    <source>
        <dbReference type="ARBA" id="ARBA00004496"/>
    </source>
</evidence>
<dbReference type="NCBIfam" id="TIGR02168">
    <property type="entry name" value="SMC_prok_B"/>
    <property type="match status" value="1"/>
</dbReference>
<comment type="function">
    <text evidence="7">Required for chromosome condensation and partitioning.</text>
</comment>
<dbReference type="Gene3D" id="6.10.140.1720">
    <property type="match status" value="1"/>
</dbReference>